<dbReference type="GO" id="GO:0042276">
    <property type="term" value="P:error-prone translesion synthesis"/>
    <property type="evidence" value="ECO:0007669"/>
    <property type="project" value="TreeGrafter"/>
</dbReference>
<evidence type="ECO:0000313" key="4">
    <source>
        <dbReference type="Proteomes" id="UP000034961"/>
    </source>
</evidence>
<comment type="caution">
    <text evidence="3">The sequence shown here is derived from an EMBL/GenBank/DDBJ whole genome shotgun (WGS) entry which is preliminary data.</text>
</comment>
<dbReference type="Pfam" id="PF11799">
    <property type="entry name" value="IMS_C"/>
    <property type="match status" value="1"/>
</dbReference>
<dbReference type="Proteomes" id="UP000034961">
    <property type="component" value="Unassembled WGS sequence"/>
</dbReference>
<dbReference type="GO" id="GO:0006281">
    <property type="term" value="P:DNA repair"/>
    <property type="evidence" value="ECO:0007669"/>
    <property type="project" value="InterPro"/>
</dbReference>
<protein>
    <submittedName>
        <fullName evidence="3">DNA-directed DNA polymerase</fullName>
    </submittedName>
</protein>
<evidence type="ECO:0000256" key="1">
    <source>
        <dbReference type="ARBA" id="ARBA00010945"/>
    </source>
</evidence>
<dbReference type="GO" id="GO:0005829">
    <property type="term" value="C:cytosol"/>
    <property type="evidence" value="ECO:0007669"/>
    <property type="project" value="TreeGrafter"/>
</dbReference>
<dbReference type="InterPro" id="IPR043128">
    <property type="entry name" value="Rev_trsase/Diguanyl_cyclase"/>
</dbReference>
<dbReference type="EMBL" id="LCAN01000001">
    <property type="protein sequence ID" value="KKR95075.1"/>
    <property type="molecule type" value="Genomic_DNA"/>
</dbReference>
<organism evidence="3 4">
    <name type="scientific">Candidatus Roizmanbacteria bacterium GW2011_GWA1_41_13</name>
    <dbReference type="NCBI Taxonomy" id="1618474"/>
    <lineage>
        <taxon>Bacteria</taxon>
        <taxon>Candidatus Roizmaniibacteriota</taxon>
    </lineage>
</organism>
<dbReference type="SUPFAM" id="SSF100879">
    <property type="entry name" value="Lesion bypass DNA polymerase (Y-family), little finger domain"/>
    <property type="match status" value="1"/>
</dbReference>
<keyword evidence="3" id="KW-0548">Nucleotidyltransferase</keyword>
<dbReference type="PANTHER" id="PTHR11076">
    <property type="entry name" value="DNA REPAIR POLYMERASE UMUC / TRANSFERASE FAMILY MEMBER"/>
    <property type="match status" value="1"/>
</dbReference>
<dbReference type="AlphaFoldDB" id="A0A0G0XE20"/>
<dbReference type="InterPro" id="IPR017961">
    <property type="entry name" value="DNA_pol_Y-fam_little_finger"/>
</dbReference>
<dbReference type="Gene3D" id="3.30.1490.100">
    <property type="entry name" value="DNA polymerase, Y-family, little finger domain"/>
    <property type="match status" value="1"/>
</dbReference>
<dbReference type="Gene3D" id="3.30.70.270">
    <property type="match status" value="1"/>
</dbReference>
<reference evidence="3 4" key="1">
    <citation type="journal article" date="2015" name="Nature">
        <title>rRNA introns, odd ribosomes, and small enigmatic genomes across a large radiation of phyla.</title>
        <authorList>
            <person name="Brown C.T."/>
            <person name="Hug L.A."/>
            <person name="Thomas B.C."/>
            <person name="Sharon I."/>
            <person name="Castelle C.J."/>
            <person name="Singh A."/>
            <person name="Wilkins M.J."/>
            <person name="Williams K.H."/>
            <person name="Banfield J.F."/>
        </authorList>
    </citation>
    <scope>NUCLEOTIDE SEQUENCE [LARGE SCALE GENOMIC DNA]</scope>
</reference>
<dbReference type="GO" id="GO:0003684">
    <property type="term" value="F:damaged DNA binding"/>
    <property type="evidence" value="ECO:0007669"/>
    <property type="project" value="InterPro"/>
</dbReference>
<dbReference type="InterPro" id="IPR043502">
    <property type="entry name" value="DNA/RNA_pol_sf"/>
</dbReference>
<proteinExistence type="inferred from homology"/>
<dbReference type="PROSITE" id="PS50173">
    <property type="entry name" value="UMUC"/>
    <property type="match status" value="1"/>
</dbReference>
<keyword evidence="3" id="KW-0239">DNA-directed DNA polymerase</keyword>
<dbReference type="PANTHER" id="PTHR11076:SF33">
    <property type="entry name" value="DNA POLYMERASE KAPPA"/>
    <property type="match status" value="1"/>
</dbReference>
<dbReference type="Pfam" id="PF00817">
    <property type="entry name" value="IMS"/>
    <property type="match status" value="1"/>
</dbReference>
<dbReference type="GO" id="GO:0009432">
    <property type="term" value="P:SOS response"/>
    <property type="evidence" value="ECO:0007669"/>
    <property type="project" value="TreeGrafter"/>
</dbReference>
<feature type="domain" description="UmuC" evidence="2">
    <location>
        <begin position="5"/>
        <end position="189"/>
    </location>
</feature>
<name>A0A0G0XE20_9BACT</name>
<evidence type="ECO:0000313" key="3">
    <source>
        <dbReference type="EMBL" id="KKR95075.1"/>
    </source>
</evidence>
<dbReference type="InterPro" id="IPR036775">
    <property type="entry name" value="DNA_pol_Y-fam_lit_finger_sf"/>
</dbReference>
<gene>
    <name evidence="3" type="ORF">UU41_C0001G0065</name>
</gene>
<comment type="similarity">
    <text evidence="1">Belongs to the DNA polymerase type-Y family.</text>
</comment>
<dbReference type="InterPro" id="IPR001126">
    <property type="entry name" value="UmuC"/>
</dbReference>
<sequence>MNLNIVHIDLNSCFATSMQQAYFHLRGKPVVAAAYETDRGCVLSPSIEAKTYGIKTGMRVFEARKLCPNLIVRMTETGLVRDIHLKFKKICQEYTPLVSPLSIDEMVLNFSPVGKIQEKTLVELGREIKQRIKYEIGDWMRCNVGISLSRFLAKVAAGLHKPDGLDVIAKRDIPEIFKSLTLIDLPGINIRYQARLNAADIFTPLDLYNASALKLKKQAFRSINGYYWYARMRGIEVDGVDWQRKSYGQDYALQKKTDDPKEIEKLLMKLCEKMGRRLRRAGYGAQGIHVGCLYADHTYWNHGRKLSHVMYTTKDLFSEALRNLKEQTEKKVLIKLMVRCFDLLPGVSSQISLFDRENKQGKVADALDILNDKYGEFTVVPALMMDMNDTVLDRIAFGNVRELNQVHVGIQ</sequence>
<dbReference type="InterPro" id="IPR050116">
    <property type="entry name" value="DNA_polymerase-Y"/>
</dbReference>
<dbReference type="Gene3D" id="3.40.1170.60">
    <property type="match status" value="1"/>
</dbReference>
<keyword evidence="3" id="KW-0808">Transferase</keyword>
<dbReference type="SUPFAM" id="SSF56672">
    <property type="entry name" value="DNA/RNA polymerases"/>
    <property type="match status" value="1"/>
</dbReference>
<accession>A0A0G0XE20</accession>
<evidence type="ECO:0000259" key="2">
    <source>
        <dbReference type="PROSITE" id="PS50173"/>
    </source>
</evidence>
<dbReference type="GO" id="GO:0003887">
    <property type="term" value="F:DNA-directed DNA polymerase activity"/>
    <property type="evidence" value="ECO:0007669"/>
    <property type="project" value="UniProtKB-KW"/>
</dbReference>